<dbReference type="EMBL" id="JAPDRQ010000121">
    <property type="protein sequence ID" value="KAJ9654422.1"/>
    <property type="molecule type" value="Genomic_DNA"/>
</dbReference>
<protein>
    <submittedName>
        <fullName evidence="1">Uncharacterized protein</fullName>
    </submittedName>
</protein>
<name>A0ACC3A2T9_9EURO</name>
<reference evidence="1" key="1">
    <citation type="submission" date="2022-10" db="EMBL/GenBank/DDBJ databases">
        <title>Culturing micro-colonial fungi from biological soil crusts in the Mojave desert and describing Neophaeococcomyces mojavensis, and introducing the new genera and species Taxawa tesnikishii.</title>
        <authorList>
            <person name="Kurbessoian T."/>
            <person name="Stajich J.E."/>
        </authorList>
    </citation>
    <scope>NUCLEOTIDE SEQUENCE</scope>
    <source>
        <strain evidence="1">JES_112</strain>
    </source>
</reference>
<evidence type="ECO:0000313" key="1">
    <source>
        <dbReference type="EMBL" id="KAJ9654422.1"/>
    </source>
</evidence>
<sequence length="563" mass="60541">MADHHQTNSISPAAATTPPSTASTVLEDKSEPPKEDEIEYPPLRRVILIMIGLFASIFLVALDRTIIGTAIPTITNEFNSLGDVGWYASAYLLTMCGCQLLIGRIYTFFNVKVVFLANIIIFEIGSVICGAAPTSTVFIIGRAIAGIGSSGIFAGAIPIFVYILPLEKRPMWSGIFGMVFGISSVVAPLLGGAFTDNVSWRWCFYINLPVGAVSMFIVFWVLQLPPPKDDNISWKQKLISLDPIGTTLFFPSIVCLLLALQWGGVTYAWSSGRIIALLVVFGVLFLAFVCVQLWRKETATVPPRIFANRNISAGMLFTFGTGSAMMVMIYFLPIWFQAIKGVSAVKSGIMNLPMILGLVIASVAAGVLTQKIGYYIPWMYVCAILMPIGAGLVSTFTTTTNHSKWIGYQFLFGFGLGMGLQQPAVAAQAVFSRKDVPTGVALLFFCQSLGGAICSSISNNLFANKLAQGLIGVPGVDVGTVANVGATDLRHYVPIQALPAVLEAYNVALRHAFYVAAGTASLNILGVLPMQWLNIKKSKNASGQGKASTKEKDVEIGKEEVKA</sequence>
<dbReference type="Proteomes" id="UP001172386">
    <property type="component" value="Unassembled WGS sequence"/>
</dbReference>
<proteinExistence type="predicted"/>
<comment type="caution">
    <text evidence="1">The sequence shown here is derived from an EMBL/GenBank/DDBJ whole genome shotgun (WGS) entry which is preliminary data.</text>
</comment>
<evidence type="ECO:0000313" key="2">
    <source>
        <dbReference type="Proteomes" id="UP001172386"/>
    </source>
</evidence>
<organism evidence="1 2">
    <name type="scientific">Neophaeococcomyces mojaviensis</name>
    <dbReference type="NCBI Taxonomy" id="3383035"/>
    <lineage>
        <taxon>Eukaryota</taxon>
        <taxon>Fungi</taxon>
        <taxon>Dikarya</taxon>
        <taxon>Ascomycota</taxon>
        <taxon>Pezizomycotina</taxon>
        <taxon>Eurotiomycetes</taxon>
        <taxon>Chaetothyriomycetidae</taxon>
        <taxon>Chaetothyriales</taxon>
        <taxon>Chaetothyriales incertae sedis</taxon>
        <taxon>Neophaeococcomyces</taxon>
    </lineage>
</organism>
<accession>A0ACC3A2T9</accession>
<keyword evidence="2" id="KW-1185">Reference proteome</keyword>
<gene>
    <name evidence="1" type="ORF">H2198_006502</name>
</gene>